<evidence type="ECO:0000313" key="7">
    <source>
        <dbReference type="Proteomes" id="UP000198409"/>
    </source>
</evidence>
<dbReference type="PANTHER" id="PTHR42738">
    <property type="entry name" value="HYDROXYMETHYLGLUTARYL-COA LYASE"/>
    <property type="match status" value="1"/>
</dbReference>
<reference evidence="6 8" key="3">
    <citation type="submission" date="2019-02" db="EMBL/GenBank/DDBJ databases">
        <authorList>
            <person name="Zhang G."/>
        </authorList>
    </citation>
    <scope>NUCLEOTIDE SEQUENCE [LARGE SCALE GENOMIC DNA]</scope>
    <source>
        <strain evidence="6 8">CMB17</strain>
    </source>
</reference>
<evidence type="ECO:0000313" key="8">
    <source>
        <dbReference type="Proteomes" id="UP000292859"/>
    </source>
</evidence>
<proteinExistence type="inferred from homology"/>
<keyword evidence="2" id="KW-0479">Metal-binding</keyword>
<reference evidence="7" key="2">
    <citation type="submission" date="2017-06" db="EMBL/GenBank/DDBJ databases">
        <authorList>
            <person name="Varghese N."/>
            <person name="Submissions S."/>
        </authorList>
    </citation>
    <scope>NUCLEOTIDE SEQUENCE [LARGE SCALE GENOMIC DNA]</scope>
    <source>
        <strain evidence="7">DSM 26170</strain>
    </source>
</reference>
<protein>
    <submittedName>
        <fullName evidence="5">Hydroxymethylglutaryl-CoA lyase</fullName>
    </submittedName>
</protein>
<accession>A0A238WAG6</accession>
<dbReference type="InterPro" id="IPR013785">
    <property type="entry name" value="Aldolase_TIM"/>
</dbReference>
<reference evidence="5" key="1">
    <citation type="submission" date="2017-06" db="EMBL/GenBank/DDBJ databases">
        <authorList>
            <person name="Kim H.J."/>
            <person name="Triplett B.A."/>
        </authorList>
    </citation>
    <scope>NUCLEOTIDE SEQUENCE [LARGE SCALE GENOMIC DNA]</scope>
    <source>
        <strain evidence="5">DSM 26170</strain>
    </source>
</reference>
<dbReference type="GO" id="GO:0046951">
    <property type="term" value="P:ketone body biosynthetic process"/>
    <property type="evidence" value="ECO:0007669"/>
    <property type="project" value="TreeGrafter"/>
</dbReference>
<sequence length="320" mass="33464">MGTLVPGIPGFPDRAVITEVGPRDGLQSEPVFVSTPEKIALIQSLLDAGLRHFEVTSFVSPRAVPQMRDAAEVLSAFRDRKDAHLTALVPNMRGAEAAIEAGVDAMVLFASASESHNLKNVNRSRAQSLRGFADIAKLAEGTGVKLQGAIATAFGCPFEGEVDVQAVVDLACAYVDLGMDYITLGDTTGMATPALVIQRVQALRHLRGEAALALHFHNTRGVGLACVYAGLSQGVTHYESSIGGLGGCPFVPRATGNVATEDLVYLMEESGVSTGASLDLLIEAAKLAERVVGRELPGQVMKAGPRLAAASMDSVRTANG</sequence>
<dbReference type="GO" id="GO:0046872">
    <property type="term" value="F:metal ion binding"/>
    <property type="evidence" value="ECO:0007669"/>
    <property type="project" value="UniProtKB-KW"/>
</dbReference>
<dbReference type="PROSITE" id="PS50991">
    <property type="entry name" value="PYR_CT"/>
    <property type="match status" value="1"/>
</dbReference>
<dbReference type="EMBL" id="FZNM01000004">
    <property type="protein sequence ID" value="SNR43530.1"/>
    <property type="molecule type" value="Genomic_DNA"/>
</dbReference>
<dbReference type="CDD" id="cd07938">
    <property type="entry name" value="DRE_TIM_HMGL"/>
    <property type="match status" value="1"/>
</dbReference>
<gene>
    <name evidence="6" type="ORF">EYF88_08840</name>
    <name evidence="5" type="ORF">SAMN06265378_10415</name>
</gene>
<dbReference type="InterPro" id="IPR043594">
    <property type="entry name" value="HMGL"/>
</dbReference>
<organism evidence="5 7">
    <name type="scientific">Paracoccus sediminis</name>
    <dbReference type="NCBI Taxonomy" id="1214787"/>
    <lineage>
        <taxon>Bacteria</taxon>
        <taxon>Pseudomonadati</taxon>
        <taxon>Pseudomonadota</taxon>
        <taxon>Alphaproteobacteria</taxon>
        <taxon>Rhodobacterales</taxon>
        <taxon>Paracoccaceae</taxon>
        <taxon>Paracoccus</taxon>
    </lineage>
</organism>
<evidence type="ECO:0000259" key="4">
    <source>
        <dbReference type="PROSITE" id="PS50991"/>
    </source>
</evidence>
<name>A0A238WAG6_9RHOB</name>
<dbReference type="OrthoDB" id="9784013at2"/>
<dbReference type="InterPro" id="IPR000891">
    <property type="entry name" value="PYR_CT"/>
</dbReference>
<dbReference type="Pfam" id="PF00682">
    <property type="entry name" value="HMGL-like"/>
    <property type="match status" value="1"/>
</dbReference>
<feature type="domain" description="Pyruvate carboxyltransferase" evidence="4">
    <location>
        <begin position="15"/>
        <end position="282"/>
    </location>
</feature>
<comment type="similarity">
    <text evidence="1">Belongs to the HMG-CoA lyase family.</text>
</comment>
<dbReference type="EMBL" id="SIRL01000004">
    <property type="protein sequence ID" value="TBN50995.1"/>
    <property type="molecule type" value="Genomic_DNA"/>
</dbReference>
<dbReference type="Proteomes" id="UP000292859">
    <property type="component" value="Unassembled WGS sequence"/>
</dbReference>
<keyword evidence="8" id="KW-1185">Reference proteome</keyword>
<dbReference type="PANTHER" id="PTHR42738:SF7">
    <property type="entry name" value="HYDROXYMETHYLGLUTARYL-COA LYASE"/>
    <property type="match status" value="1"/>
</dbReference>
<dbReference type="Gene3D" id="3.20.20.70">
    <property type="entry name" value="Aldolase class I"/>
    <property type="match status" value="1"/>
</dbReference>
<dbReference type="GO" id="GO:0004419">
    <property type="term" value="F:hydroxymethylglutaryl-CoA lyase activity"/>
    <property type="evidence" value="ECO:0007669"/>
    <property type="project" value="TreeGrafter"/>
</dbReference>
<dbReference type="AlphaFoldDB" id="A0A238WAG6"/>
<keyword evidence="3 5" id="KW-0456">Lyase</keyword>
<evidence type="ECO:0000256" key="3">
    <source>
        <dbReference type="ARBA" id="ARBA00023239"/>
    </source>
</evidence>
<evidence type="ECO:0000313" key="6">
    <source>
        <dbReference type="EMBL" id="TBN50995.1"/>
    </source>
</evidence>
<dbReference type="NCBIfam" id="NF004283">
    <property type="entry name" value="PRK05692.1"/>
    <property type="match status" value="1"/>
</dbReference>
<dbReference type="GO" id="GO:0006552">
    <property type="term" value="P:L-leucine catabolic process"/>
    <property type="evidence" value="ECO:0007669"/>
    <property type="project" value="TreeGrafter"/>
</dbReference>
<evidence type="ECO:0000256" key="1">
    <source>
        <dbReference type="ARBA" id="ARBA00009405"/>
    </source>
</evidence>
<evidence type="ECO:0000256" key="2">
    <source>
        <dbReference type="ARBA" id="ARBA00022723"/>
    </source>
</evidence>
<dbReference type="FunFam" id="3.20.20.70:FF:000071">
    <property type="entry name" value="Hydroxymethylglutaryl-CoA lyase"/>
    <property type="match status" value="1"/>
</dbReference>
<dbReference type="SUPFAM" id="SSF51569">
    <property type="entry name" value="Aldolase"/>
    <property type="match status" value="1"/>
</dbReference>
<dbReference type="Proteomes" id="UP000198409">
    <property type="component" value="Unassembled WGS sequence"/>
</dbReference>
<evidence type="ECO:0000313" key="5">
    <source>
        <dbReference type="EMBL" id="SNR43530.1"/>
    </source>
</evidence>